<sequence length="307" mass="35167">MEETLWLTMDDDVQIYVKKWFDPSTKPAAIVQLAHGMVEHINRYNEIAEFLRSHHIFVYGNDHRGHGKTAEQQGLYGYLAEQDGFERATTDLFEVTKLIKLDYPDTPLFLLGHSMGSFLIRNYISRQSGMIDGVILSGTGYFSKLTSHAAKLIASTLPPKEKSPLMNSLAFSSYTKRIKNKRTNFDWLSRDRKVVQSYMEDPMCGHIPTARFFYDLMTGLITIHNRKNIQSVRPSLPMFFISGSEDPVGNYGKGVWKTAGLYRDAGVEDATVMLFDQGRHELLNEKNRDLVYDDILHWMEAHMGRNA</sequence>
<gene>
    <name evidence="2" type="ORF">GCM10009001_01490</name>
</gene>
<dbReference type="PANTHER" id="PTHR11614">
    <property type="entry name" value="PHOSPHOLIPASE-RELATED"/>
    <property type="match status" value="1"/>
</dbReference>
<dbReference type="Proteomes" id="UP001500866">
    <property type="component" value="Unassembled WGS sequence"/>
</dbReference>
<dbReference type="InterPro" id="IPR022742">
    <property type="entry name" value="Hydrolase_4"/>
</dbReference>
<dbReference type="Pfam" id="PF12146">
    <property type="entry name" value="Hydrolase_4"/>
    <property type="match status" value="1"/>
</dbReference>
<dbReference type="InterPro" id="IPR029058">
    <property type="entry name" value="AB_hydrolase_fold"/>
</dbReference>
<accession>A0ABP3QEF4</accession>
<proteinExistence type="predicted"/>
<dbReference type="EMBL" id="BAAADS010000001">
    <property type="protein sequence ID" value="GAA0589271.1"/>
    <property type="molecule type" value="Genomic_DNA"/>
</dbReference>
<dbReference type="SUPFAM" id="SSF53474">
    <property type="entry name" value="alpha/beta-Hydrolases"/>
    <property type="match status" value="1"/>
</dbReference>
<dbReference type="Gene3D" id="3.40.50.1820">
    <property type="entry name" value="alpha/beta hydrolase"/>
    <property type="match status" value="1"/>
</dbReference>
<organism evidence="2 3">
    <name type="scientific">Virgibacillus siamensis</name>
    <dbReference type="NCBI Taxonomy" id="480071"/>
    <lineage>
        <taxon>Bacteria</taxon>
        <taxon>Bacillati</taxon>
        <taxon>Bacillota</taxon>
        <taxon>Bacilli</taxon>
        <taxon>Bacillales</taxon>
        <taxon>Bacillaceae</taxon>
        <taxon>Virgibacillus</taxon>
    </lineage>
</organism>
<keyword evidence="2" id="KW-0378">Hydrolase</keyword>
<reference evidence="3" key="1">
    <citation type="journal article" date="2019" name="Int. J. Syst. Evol. Microbiol.">
        <title>The Global Catalogue of Microorganisms (GCM) 10K type strain sequencing project: providing services to taxonomists for standard genome sequencing and annotation.</title>
        <authorList>
            <consortium name="The Broad Institute Genomics Platform"/>
            <consortium name="The Broad Institute Genome Sequencing Center for Infectious Disease"/>
            <person name="Wu L."/>
            <person name="Ma J."/>
        </authorList>
    </citation>
    <scope>NUCLEOTIDE SEQUENCE [LARGE SCALE GENOMIC DNA]</scope>
    <source>
        <strain evidence="3">JCM 15395</strain>
    </source>
</reference>
<feature type="domain" description="Serine aminopeptidase S33" evidence="1">
    <location>
        <begin position="26"/>
        <end position="287"/>
    </location>
</feature>
<comment type="caution">
    <text evidence="2">The sequence shown here is derived from an EMBL/GenBank/DDBJ whole genome shotgun (WGS) entry which is preliminary data.</text>
</comment>
<evidence type="ECO:0000313" key="2">
    <source>
        <dbReference type="EMBL" id="GAA0589271.1"/>
    </source>
</evidence>
<keyword evidence="3" id="KW-1185">Reference proteome</keyword>
<dbReference type="RefSeq" id="WP_343809353.1">
    <property type="nucleotide sequence ID" value="NZ_BAAADS010000001.1"/>
</dbReference>
<protein>
    <submittedName>
        <fullName evidence="2">Alpha/beta hydrolase</fullName>
    </submittedName>
</protein>
<dbReference type="InterPro" id="IPR051044">
    <property type="entry name" value="MAG_DAG_Lipase"/>
</dbReference>
<evidence type="ECO:0000259" key="1">
    <source>
        <dbReference type="Pfam" id="PF12146"/>
    </source>
</evidence>
<name>A0ABP3QEF4_9BACI</name>
<evidence type="ECO:0000313" key="3">
    <source>
        <dbReference type="Proteomes" id="UP001500866"/>
    </source>
</evidence>
<dbReference type="GO" id="GO:0016787">
    <property type="term" value="F:hydrolase activity"/>
    <property type="evidence" value="ECO:0007669"/>
    <property type="project" value="UniProtKB-KW"/>
</dbReference>